<dbReference type="EMBL" id="AP011532">
    <property type="protein sequence ID" value="BAI60519.1"/>
    <property type="molecule type" value="Genomic_DNA"/>
</dbReference>
<sequence length="229" mass="24352">MIYLAMDDTDNLESRGTGRLARAIAVELSRRYHVMGVTRHQLFVHESIPFTSHNSCAVIHIQGDSGMDDIFDTAKKLMLDDFVEGSDPGIAVASSRQVNSGVVAFGQDAKCIVVNQERARSVAANAGIRLEGLGGTEGGVIGSVAGIGLAASGSDGRFLLRGRNRELIGPQPVWALLSSGIDQVMTIDGRLVNDGMIAIRKSPTPSFVQGRAVLFVEESDGGYVALKRP</sequence>
<reference evidence="1 2" key="2">
    <citation type="journal article" date="2008" name="Int. J. Syst. Evol. Microbiol.">
        <title>Methanocella paludicola gen. nov., sp. nov., a methane-producing archaeon, the first isolate of the lineage 'Rice Cluster I', and proposal of the new archaeal order Methanocellales ord. nov.</title>
        <authorList>
            <person name="Sakai S."/>
            <person name="Imachi H."/>
            <person name="Hanada S."/>
            <person name="Ohashi A."/>
            <person name="Harada H."/>
            <person name="Kamagata Y."/>
        </authorList>
    </citation>
    <scope>NUCLEOTIDE SEQUENCE [LARGE SCALE GENOMIC DNA]</scope>
    <source>
        <strain evidence="2">DSM 17711 / JCM 13418 / NBRC 101707 / SANAE</strain>
    </source>
</reference>
<dbReference type="PANTHER" id="PTHR40705:SF2">
    <property type="entry name" value="DUF1743 DOMAIN-CONTAINING PROTEIN"/>
    <property type="match status" value="1"/>
</dbReference>
<evidence type="ECO:0000313" key="2">
    <source>
        <dbReference type="Proteomes" id="UP000001882"/>
    </source>
</evidence>
<dbReference type="KEGG" id="mpd:MCP_0447"/>
<dbReference type="Proteomes" id="UP000001882">
    <property type="component" value="Chromosome"/>
</dbReference>
<dbReference type="OrthoDB" id="350602at2157"/>
<name>D1YVP7_METPS</name>
<evidence type="ECO:0000313" key="1">
    <source>
        <dbReference type="EMBL" id="BAI60519.1"/>
    </source>
</evidence>
<dbReference type="PATRIC" id="fig|304371.9.peg.459"/>
<dbReference type="GeneID" id="8680541"/>
<dbReference type="STRING" id="304371.MCP_0447"/>
<dbReference type="AlphaFoldDB" id="D1YVP7"/>
<gene>
    <name evidence="1" type="ordered locus">MCP_0447</name>
</gene>
<protein>
    <submittedName>
        <fullName evidence="1">Uncharacterized protein</fullName>
    </submittedName>
</protein>
<reference evidence="1 2" key="1">
    <citation type="journal article" date="2007" name="Appl. Environ. Microbiol.">
        <title>Isolation of key methanogens for global methane emission from rice paddy fields: a novel isolate affiliated with the clone cluster rice cluster I.</title>
        <authorList>
            <person name="Sakai S."/>
            <person name="Imachi H."/>
            <person name="Sekiguchi Y."/>
            <person name="Ohashi A."/>
            <person name="Harada H."/>
            <person name="Kamagata Y."/>
        </authorList>
    </citation>
    <scope>NUCLEOTIDE SEQUENCE [LARGE SCALE GENOMIC DNA]</scope>
    <source>
        <strain evidence="2">DSM 17711 / JCM 13418 / NBRC 101707 / SANAE</strain>
    </source>
</reference>
<keyword evidence="2" id="KW-1185">Reference proteome</keyword>
<reference evidence="2" key="3">
    <citation type="journal article" date="2011" name="PLoS ONE">
        <title>Genome sequence of a mesophilic hydrogenotrophic methanogen Methanocella paludicola, the first cultivated representative of the order Methanocellales.</title>
        <authorList>
            <person name="Sakai S."/>
            <person name="Takaki Y."/>
            <person name="Shimamura S."/>
            <person name="Sekine M."/>
            <person name="Tajima T."/>
            <person name="Kosugi H."/>
            <person name="Ichikawa N."/>
            <person name="Tasumi E."/>
            <person name="Hiraki A.T."/>
            <person name="Shimizu A."/>
            <person name="Kato Y."/>
            <person name="Nishiko R."/>
            <person name="Mori K."/>
            <person name="Fujita N."/>
            <person name="Imachi H."/>
            <person name="Takai K."/>
        </authorList>
    </citation>
    <scope>NUCLEOTIDE SEQUENCE [LARGE SCALE GENOMIC DNA]</scope>
    <source>
        <strain evidence="2">DSM 17711 / JCM 13418 / NBRC 101707 / SANAE</strain>
    </source>
</reference>
<dbReference type="eggNOG" id="arCOG01116">
    <property type="taxonomic scope" value="Archaea"/>
</dbReference>
<organism evidence="1 2">
    <name type="scientific">Methanocella paludicola (strain DSM 17711 / JCM 13418 / NBRC 101707 / SANAE)</name>
    <dbReference type="NCBI Taxonomy" id="304371"/>
    <lineage>
        <taxon>Archaea</taxon>
        <taxon>Methanobacteriati</taxon>
        <taxon>Methanobacteriota</taxon>
        <taxon>Stenosarchaea group</taxon>
        <taxon>Methanomicrobia</taxon>
        <taxon>Methanocellales</taxon>
        <taxon>Methanocellaceae</taxon>
        <taxon>Methanocella</taxon>
    </lineage>
</organism>
<dbReference type="InParanoid" id="D1YVP7"/>
<proteinExistence type="predicted"/>
<dbReference type="PANTHER" id="PTHR40705">
    <property type="entry name" value="TRNA(ILE2) 2-AGMATINYLCYTIDINE SYNTHETASE TIAS"/>
    <property type="match status" value="1"/>
</dbReference>
<dbReference type="RefSeq" id="WP_012899199.1">
    <property type="nucleotide sequence ID" value="NC_013665.1"/>
</dbReference>
<accession>D1YVP7</accession>
<dbReference type="Gene3D" id="3.30.70.2200">
    <property type="match status" value="1"/>
</dbReference>